<feature type="region of interest" description="Disordered" evidence="1">
    <location>
        <begin position="169"/>
        <end position="194"/>
    </location>
</feature>
<dbReference type="Proteomes" id="UP000479710">
    <property type="component" value="Unassembled WGS sequence"/>
</dbReference>
<dbReference type="AlphaFoldDB" id="A0A6G1DDP1"/>
<sequence>MRHDGFHSSSALNVASCRSQRRLPMTSKSAAVPSPLRLQRKKKTKEAESMPFDGGSDHTYVFNSSPCSIYSQISAPPSSASRLSASGLPSSHLSTDGLLSRSSNVGGISFLFQRARWSVEKGKRSNMSTVVRVAKDEGGQARGGRRPEHDAMELAIPCRPSILICRSGPPLQCPQSSEEAHGGNDGGGTSSERSASIRGVKVQLAFPLQAFVELQGRHRRSGRAAVEKWETTSRWRWRRLRAGG</sequence>
<dbReference type="EMBL" id="SPHZ02000006">
    <property type="protein sequence ID" value="KAF0910294.1"/>
    <property type="molecule type" value="Genomic_DNA"/>
</dbReference>
<protein>
    <submittedName>
        <fullName evidence="2">Uncharacterized protein</fullName>
    </submittedName>
</protein>
<evidence type="ECO:0000313" key="3">
    <source>
        <dbReference type="Proteomes" id="UP000479710"/>
    </source>
</evidence>
<evidence type="ECO:0000313" key="2">
    <source>
        <dbReference type="EMBL" id="KAF0910294.1"/>
    </source>
</evidence>
<accession>A0A6G1DDP1</accession>
<reference evidence="2 3" key="1">
    <citation type="submission" date="2019-11" db="EMBL/GenBank/DDBJ databases">
        <title>Whole genome sequence of Oryza granulata.</title>
        <authorList>
            <person name="Li W."/>
        </authorList>
    </citation>
    <scope>NUCLEOTIDE SEQUENCE [LARGE SCALE GENOMIC DNA]</scope>
    <source>
        <strain evidence="3">cv. Menghai</strain>
        <tissue evidence="2">Leaf</tissue>
    </source>
</reference>
<evidence type="ECO:0000256" key="1">
    <source>
        <dbReference type="SAM" id="MobiDB-lite"/>
    </source>
</evidence>
<comment type="caution">
    <text evidence="2">The sequence shown here is derived from an EMBL/GenBank/DDBJ whole genome shotgun (WGS) entry which is preliminary data.</text>
</comment>
<organism evidence="2 3">
    <name type="scientific">Oryza meyeriana var. granulata</name>
    <dbReference type="NCBI Taxonomy" id="110450"/>
    <lineage>
        <taxon>Eukaryota</taxon>
        <taxon>Viridiplantae</taxon>
        <taxon>Streptophyta</taxon>
        <taxon>Embryophyta</taxon>
        <taxon>Tracheophyta</taxon>
        <taxon>Spermatophyta</taxon>
        <taxon>Magnoliopsida</taxon>
        <taxon>Liliopsida</taxon>
        <taxon>Poales</taxon>
        <taxon>Poaceae</taxon>
        <taxon>BOP clade</taxon>
        <taxon>Oryzoideae</taxon>
        <taxon>Oryzeae</taxon>
        <taxon>Oryzinae</taxon>
        <taxon>Oryza</taxon>
        <taxon>Oryza meyeriana</taxon>
    </lineage>
</organism>
<proteinExistence type="predicted"/>
<keyword evidence="3" id="KW-1185">Reference proteome</keyword>
<feature type="region of interest" description="Disordered" evidence="1">
    <location>
        <begin position="17"/>
        <end position="55"/>
    </location>
</feature>
<gene>
    <name evidence="2" type="ORF">E2562_001478</name>
</gene>
<name>A0A6G1DDP1_9ORYZ</name>